<feature type="compositionally biased region" description="Low complexity" evidence="1">
    <location>
        <begin position="29"/>
        <end position="48"/>
    </location>
</feature>
<evidence type="ECO:0000313" key="2">
    <source>
        <dbReference type="EMBL" id="MCI27832.1"/>
    </source>
</evidence>
<accession>A0A392QVC9</accession>
<dbReference type="PANTHER" id="PTHR46649:SF5">
    <property type="entry name" value="F14L17.7 PROTEIN"/>
    <property type="match status" value="1"/>
</dbReference>
<sequence>MGTTTTTIMRCSPGNAFFRAFKPISRNSNLPNSLPLSSSSTPINKGSGSRSGSGGRAYDALLLDAGGTLLQLANPVEETYATIGSKYGYFLLHSSLSLGYIT</sequence>
<evidence type="ECO:0000313" key="3">
    <source>
        <dbReference type="Proteomes" id="UP000265520"/>
    </source>
</evidence>
<feature type="non-terminal residue" evidence="2">
    <location>
        <position position="102"/>
    </location>
</feature>
<protein>
    <submittedName>
        <fullName evidence="2">Haloacid dehalogenase-like hydrolase domain protein</fullName>
    </submittedName>
</protein>
<keyword evidence="3" id="KW-1185">Reference proteome</keyword>
<dbReference type="EMBL" id="LXQA010161655">
    <property type="protein sequence ID" value="MCI27832.1"/>
    <property type="molecule type" value="Genomic_DNA"/>
</dbReference>
<proteinExistence type="predicted"/>
<evidence type="ECO:0000256" key="1">
    <source>
        <dbReference type="SAM" id="MobiDB-lite"/>
    </source>
</evidence>
<dbReference type="AlphaFoldDB" id="A0A392QVC9"/>
<dbReference type="PANTHER" id="PTHR46649">
    <property type="match status" value="1"/>
</dbReference>
<name>A0A392QVC9_9FABA</name>
<comment type="caution">
    <text evidence="2">The sequence shown here is derived from an EMBL/GenBank/DDBJ whole genome shotgun (WGS) entry which is preliminary data.</text>
</comment>
<dbReference type="GO" id="GO:0016787">
    <property type="term" value="F:hydrolase activity"/>
    <property type="evidence" value="ECO:0007669"/>
    <property type="project" value="UniProtKB-KW"/>
</dbReference>
<feature type="region of interest" description="Disordered" evidence="1">
    <location>
        <begin position="29"/>
        <end position="54"/>
    </location>
</feature>
<organism evidence="2 3">
    <name type="scientific">Trifolium medium</name>
    <dbReference type="NCBI Taxonomy" id="97028"/>
    <lineage>
        <taxon>Eukaryota</taxon>
        <taxon>Viridiplantae</taxon>
        <taxon>Streptophyta</taxon>
        <taxon>Embryophyta</taxon>
        <taxon>Tracheophyta</taxon>
        <taxon>Spermatophyta</taxon>
        <taxon>Magnoliopsida</taxon>
        <taxon>eudicotyledons</taxon>
        <taxon>Gunneridae</taxon>
        <taxon>Pentapetalae</taxon>
        <taxon>rosids</taxon>
        <taxon>fabids</taxon>
        <taxon>Fabales</taxon>
        <taxon>Fabaceae</taxon>
        <taxon>Papilionoideae</taxon>
        <taxon>50 kb inversion clade</taxon>
        <taxon>NPAAA clade</taxon>
        <taxon>Hologalegina</taxon>
        <taxon>IRL clade</taxon>
        <taxon>Trifolieae</taxon>
        <taxon>Trifolium</taxon>
    </lineage>
</organism>
<dbReference type="Proteomes" id="UP000265520">
    <property type="component" value="Unassembled WGS sequence"/>
</dbReference>
<reference evidence="2 3" key="1">
    <citation type="journal article" date="2018" name="Front. Plant Sci.">
        <title>Red Clover (Trifolium pratense) and Zigzag Clover (T. medium) - A Picture of Genomic Similarities and Differences.</title>
        <authorList>
            <person name="Dluhosova J."/>
            <person name="Istvanek J."/>
            <person name="Nedelnik J."/>
            <person name="Repkova J."/>
        </authorList>
    </citation>
    <scope>NUCLEOTIDE SEQUENCE [LARGE SCALE GENOMIC DNA]</scope>
    <source>
        <strain evidence="3">cv. 10/8</strain>
        <tissue evidence="2">Leaf</tissue>
    </source>
</reference>
<keyword evidence="2" id="KW-0378">Hydrolase</keyword>